<dbReference type="Pfam" id="PF00962">
    <property type="entry name" value="A_deaminase"/>
    <property type="match status" value="1"/>
</dbReference>
<dbReference type="PANTHER" id="PTHR11409:SF43">
    <property type="entry name" value="ADENOSINE DEAMINASE"/>
    <property type="match status" value="1"/>
</dbReference>
<keyword evidence="6" id="KW-0862">Zinc</keyword>
<proteinExistence type="inferred from homology"/>
<dbReference type="GO" id="GO:0046872">
    <property type="term" value="F:metal ion binding"/>
    <property type="evidence" value="ECO:0007669"/>
    <property type="project" value="UniProtKB-KW"/>
</dbReference>
<sequence length="912" mass="107863">MNNLRSTLSILFKEQSADDLWLKISNNECYSSKIYVQDFSKEDFIRLGSDSMRHYTQDEVRNLFHLYKERYGKVNDEKYSVFFALKNFVDISLKEKDGFPVVAYEHLLRWRETSHDLGEDVFTTAFMASKNLERKKVAQDFSWRPVIGTDNVRLTKMLEQGVAENHFHLYGSAPHFELSWMALMNLVAEHKSHFRDNFDWFFEKSGGRKSELKISSMSDYSSLSLITKVRMASLIRLVLSDTTSDYDLEKLKWIHNAEDFDRRLGKIQQMISERKHSAFDFQNSPGKDAGLKFSKPDYLLRKGESSCSQPQNFMLTGEREFLYDKFTEIFRGCEEKWQDYFYLYLLIKKELRREFIQTNQRIGFQNFADYQDRKKCFLPDGSYYERAMVRMAMSSSFGSQEIKSFETRIAPKDTLVELLKEIEKIDRFATAKYDQKKNGEDKKITLLKQLAEELDIDRELLEKIENHKSDKLTNSFDKDDFFYTLHFIKQSDKLKPCKISQISQCRNFDQRKIVKKQAQALVNLRESSSSVRHRILGIDSANTEIACRPEMFAQAFRFLKKHRPSNQWKNIDPDYKPLPFLRATFHAGEDFFDLVDGLRYIEEAIRFLNLRQGDRLGHALALGVNALDFYRLKRGSIVLPKHDLLDNIAWLLTQQKKYDLKISYRIISELEHYYTSLLREIYRDTFEETIDYQLFYSAWKLRGDDPELYYLITDEFKVRNNITFWESCAMNDCQGGDANKYMYDDLMTLRKDKKVRALYHHYHYNADVKRIGFEMTDFVVPEGYAEVIDALQKAMRYKIEDLQIGIECNPSSNQLIGPFEKYDQHPMLTFYNRGLTNNDYDHPQLFISINTDDQGVFGTYLENEYALMAKAMEKMKDQHGNRKYSPDQIYDYLDRVRKMGIEQSFKKGVKYV</sequence>
<keyword evidence="4" id="KW-0479">Metal-binding</keyword>
<dbReference type="GO" id="GO:0005829">
    <property type="term" value="C:cytosol"/>
    <property type="evidence" value="ECO:0007669"/>
    <property type="project" value="TreeGrafter"/>
</dbReference>
<name>A0AAE3XPU7_9BACT</name>
<dbReference type="GO" id="GO:0043103">
    <property type="term" value="P:hypoxanthine salvage"/>
    <property type="evidence" value="ECO:0007669"/>
    <property type="project" value="TreeGrafter"/>
</dbReference>
<evidence type="ECO:0000313" key="9">
    <source>
        <dbReference type="Proteomes" id="UP001185092"/>
    </source>
</evidence>
<keyword evidence="9" id="KW-1185">Reference proteome</keyword>
<dbReference type="Proteomes" id="UP001185092">
    <property type="component" value="Unassembled WGS sequence"/>
</dbReference>
<evidence type="ECO:0000256" key="6">
    <source>
        <dbReference type="ARBA" id="ARBA00022833"/>
    </source>
</evidence>
<evidence type="ECO:0000256" key="3">
    <source>
        <dbReference type="ARBA" id="ARBA00012784"/>
    </source>
</evidence>
<comment type="cofactor">
    <cofactor evidence="1">
        <name>Zn(2+)</name>
        <dbReference type="ChEBI" id="CHEBI:29105"/>
    </cofactor>
</comment>
<gene>
    <name evidence="8" type="ORF">HNQ88_003559</name>
</gene>
<keyword evidence="5" id="KW-0378">Hydrolase</keyword>
<dbReference type="Gene3D" id="3.20.20.140">
    <property type="entry name" value="Metal-dependent hydrolases"/>
    <property type="match status" value="2"/>
</dbReference>
<dbReference type="SUPFAM" id="SSF51556">
    <property type="entry name" value="Metallo-dependent hydrolases"/>
    <property type="match status" value="1"/>
</dbReference>
<dbReference type="InterPro" id="IPR032466">
    <property type="entry name" value="Metal_Hydrolase"/>
</dbReference>
<evidence type="ECO:0000256" key="1">
    <source>
        <dbReference type="ARBA" id="ARBA00001947"/>
    </source>
</evidence>
<dbReference type="EMBL" id="JAVDQD010000005">
    <property type="protein sequence ID" value="MDR6240483.1"/>
    <property type="molecule type" value="Genomic_DNA"/>
</dbReference>
<evidence type="ECO:0000256" key="2">
    <source>
        <dbReference type="ARBA" id="ARBA00006676"/>
    </source>
</evidence>
<dbReference type="InterPro" id="IPR001365">
    <property type="entry name" value="A_deaminase_dom"/>
</dbReference>
<comment type="caution">
    <text evidence="8">The sequence shown here is derived from an EMBL/GenBank/DDBJ whole genome shotgun (WGS) entry which is preliminary data.</text>
</comment>
<dbReference type="InterPro" id="IPR006330">
    <property type="entry name" value="Ado/ade_deaminase"/>
</dbReference>
<reference evidence="8" key="1">
    <citation type="submission" date="2023-07" db="EMBL/GenBank/DDBJ databases">
        <title>Genomic Encyclopedia of Type Strains, Phase IV (KMG-IV): sequencing the most valuable type-strain genomes for metagenomic binning, comparative biology and taxonomic classification.</title>
        <authorList>
            <person name="Goeker M."/>
        </authorList>
    </citation>
    <scope>NUCLEOTIDE SEQUENCE</scope>
    <source>
        <strain evidence="8">DSM 26174</strain>
    </source>
</reference>
<dbReference type="GO" id="GO:0046103">
    <property type="term" value="P:inosine biosynthetic process"/>
    <property type="evidence" value="ECO:0007669"/>
    <property type="project" value="TreeGrafter"/>
</dbReference>
<evidence type="ECO:0000259" key="7">
    <source>
        <dbReference type="Pfam" id="PF00962"/>
    </source>
</evidence>
<dbReference type="EC" id="3.5.4.4" evidence="3"/>
<dbReference type="GO" id="GO:0004000">
    <property type="term" value="F:adenosine deaminase activity"/>
    <property type="evidence" value="ECO:0007669"/>
    <property type="project" value="UniProtKB-ARBA"/>
</dbReference>
<dbReference type="AlphaFoldDB" id="A0AAE3XPU7"/>
<accession>A0AAE3XPU7</accession>
<feature type="domain" description="Adenosine deaminase" evidence="7">
    <location>
        <begin position="798"/>
        <end position="873"/>
    </location>
</feature>
<dbReference type="GO" id="GO:0006154">
    <property type="term" value="P:adenosine catabolic process"/>
    <property type="evidence" value="ECO:0007669"/>
    <property type="project" value="TreeGrafter"/>
</dbReference>
<dbReference type="RefSeq" id="WP_309940455.1">
    <property type="nucleotide sequence ID" value="NZ_AP025306.1"/>
</dbReference>
<dbReference type="PANTHER" id="PTHR11409">
    <property type="entry name" value="ADENOSINE DEAMINASE"/>
    <property type="match status" value="1"/>
</dbReference>
<evidence type="ECO:0000256" key="4">
    <source>
        <dbReference type="ARBA" id="ARBA00022723"/>
    </source>
</evidence>
<protein>
    <recommendedName>
        <fullName evidence="3">adenosine deaminase</fullName>
        <ecNumber evidence="3">3.5.4.4</ecNumber>
    </recommendedName>
</protein>
<comment type="similarity">
    <text evidence="2">Belongs to the metallo-dependent hydrolases superfamily. Adenosine and AMP deaminases family.</text>
</comment>
<evidence type="ECO:0000313" key="8">
    <source>
        <dbReference type="EMBL" id="MDR6240483.1"/>
    </source>
</evidence>
<evidence type="ECO:0000256" key="5">
    <source>
        <dbReference type="ARBA" id="ARBA00022801"/>
    </source>
</evidence>
<organism evidence="8 9">
    <name type="scientific">Aureibacter tunicatorum</name>
    <dbReference type="NCBI Taxonomy" id="866807"/>
    <lineage>
        <taxon>Bacteria</taxon>
        <taxon>Pseudomonadati</taxon>
        <taxon>Bacteroidota</taxon>
        <taxon>Cytophagia</taxon>
        <taxon>Cytophagales</taxon>
        <taxon>Persicobacteraceae</taxon>
        <taxon>Aureibacter</taxon>
    </lineage>
</organism>